<dbReference type="Gene3D" id="1.10.132.30">
    <property type="match status" value="1"/>
</dbReference>
<dbReference type="PANTHER" id="PTHR19376">
    <property type="entry name" value="DNA-DIRECTED RNA POLYMERASE"/>
    <property type="match status" value="1"/>
</dbReference>
<sequence length="870" mass="98634">MLLKRIAAVDFSVLNPDMIRKMSALEVKSADTYDKDGYPMEAGLMDPHLGVINPGLRCKTCGQKMKTCPGHFGVIELVRPVLHSQFSKKVEELLQATCKECGRVMLPDEKIKELQEHVKKTGADLTKYVISKTRAAKKCQHCNAQKLQMLWDSPTNFFYNKLRIYPTQIREWIEKIPEEELTLFGYSLERIRPEWFVLTVLPVPPITIRPSITLETGIKSEDDLTHKLVDIIRINQRLKDNIDAGAPQLIIEDLWDLLQYHVTTYFDNNTAGVPPAKHRSGRALRTLVQRLKGKRGRFRYNLTGKRVNFAARSIITPDPYISINELGVPESIAQELTVPEFVTKWNIEEIKKLVKETDKAAYLVRPNESRKRITPENRAEVVKEIEQGFRIERQVMDGDIVLFNRQPSLHRLSMLAHKAKIVPYRTFRINPIVCKPYNADFDGDEMNMHVPQTEEGKTEAKQLMYVQNQIISPRYGAPVIILDEDGVSGTFVLTLKSTKFPREEAMRILYDAGIDEIPSPDLGKEYSGKLIFSTLLPKNLNIEFRTKTCKALQATKKCEKCVKDRCEYDSYLKIKNGKLVCGVVDAAALGEGKGKLVDALAREYPSDVIAEFYKKLLRIAVTLITMKGMTVGIDEYETSEATVKVKEDSIKKEMEEAEALVEKFRDKTLEHIPGRTLEESFEINMLRLGARTKDAVEKHIMKERIENILSEKPKLNTIVMVVSGARGSATNLTNVSGFWGQANVREGRPRRGFKGRLIALNEKNDVGALAGGFISRNFVEGMDAKQYFYHSMGGRQGEVDTGVSTKVSGYLYRRLANALKDLVVNNDLTVRTANKNIIQYSYGEDGVFPMHTIKGMPISIKRAHELGKKE</sequence>
<dbReference type="InterPro" id="IPR012758">
    <property type="entry name" value="RPO1N"/>
</dbReference>
<keyword evidence="6" id="KW-0479">Metal-binding</keyword>
<evidence type="ECO:0000256" key="10">
    <source>
        <dbReference type="ARBA" id="ARBA00023163"/>
    </source>
</evidence>
<dbReference type="GO" id="GO:0006351">
    <property type="term" value="P:DNA-templated transcription"/>
    <property type="evidence" value="ECO:0007669"/>
    <property type="project" value="InterPro"/>
</dbReference>
<comment type="function">
    <text evidence="12">DNA-dependent RNA polymerase (RNAP) catalyzes the transcription of DNA into RNA using the four ribonucleoside triphosphates as substrates. Forms the clamp head domain.</text>
</comment>
<dbReference type="NCBIfam" id="NF006336">
    <property type="entry name" value="PRK08566.1"/>
    <property type="match status" value="1"/>
</dbReference>
<dbReference type="InterPro" id="IPR038120">
    <property type="entry name" value="Rpb1_funnel_sf"/>
</dbReference>
<comment type="function">
    <text evidence="13">DNA-dependent RNA polymerase catalyzes the transcription of DNA into RNA using the four ribonucleoside triphosphates as substrates.</text>
</comment>
<evidence type="ECO:0000256" key="11">
    <source>
        <dbReference type="ARBA" id="ARBA00048552"/>
    </source>
</evidence>
<evidence type="ECO:0000256" key="9">
    <source>
        <dbReference type="ARBA" id="ARBA00023125"/>
    </source>
</evidence>
<keyword evidence="8" id="KW-0460">Magnesium</keyword>
<dbReference type="SUPFAM" id="SSF64484">
    <property type="entry name" value="beta and beta-prime subunits of DNA dependent RNA-polymerase"/>
    <property type="match status" value="1"/>
</dbReference>
<dbReference type="Gene3D" id="6.20.50.80">
    <property type="match status" value="1"/>
</dbReference>
<comment type="catalytic activity">
    <reaction evidence="11 13">
        <text>RNA(n) + a ribonucleoside 5'-triphosphate = RNA(n+1) + diphosphate</text>
        <dbReference type="Rhea" id="RHEA:21248"/>
        <dbReference type="Rhea" id="RHEA-COMP:14527"/>
        <dbReference type="Rhea" id="RHEA-COMP:17342"/>
        <dbReference type="ChEBI" id="CHEBI:33019"/>
        <dbReference type="ChEBI" id="CHEBI:61557"/>
        <dbReference type="ChEBI" id="CHEBI:140395"/>
        <dbReference type="EC" id="2.7.7.6"/>
    </reaction>
</comment>
<evidence type="ECO:0000256" key="4">
    <source>
        <dbReference type="ARBA" id="ARBA00022679"/>
    </source>
</evidence>
<evidence type="ECO:0000313" key="15">
    <source>
        <dbReference type="EMBL" id="MBS3057341.1"/>
    </source>
</evidence>
<keyword evidence="10 13" id="KW-0804">Transcription</keyword>
<dbReference type="NCBIfam" id="TIGR02390">
    <property type="entry name" value="RNA_pol_rpoA1"/>
    <property type="match status" value="1"/>
</dbReference>
<dbReference type="FunFam" id="2.40.40.20:FF:000019">
    <property type="entry name" value="DNA-directed RNA polymerase II subunit RPB1"/>
    <property type="match status" value="1"/>
</dbReference>
<proteinExistence type="inferred from homology"/>
<dbReference type="InterPro" id="IPR006592">
    <property type="entry name" value="RNA_pol_N"/>
</dbReference>
<dbReference type="EC" id="2.7.7.6" evidence="13"/>
<dbReference type="InterPro" id="IPR044893">
    <property type="entry name" value="RNA_pol_Rpb1_clamp_domain"/>
</dbReference>
<dbReference type="InterPro" id="IPR007081">
    <property type="entry name" value="RNA_pol_Rpb1_5"/>
</dbReference>
<dbReference type="Gene3D" id="1.10.274.100">
    <property type="entry name" value="RNA polymerase Rpb1, domain 3"/>
    <property type="match status" value="1"/>
</dbReference>
<accession>A0A8T4KSK6</accession>
<dbReference type="Pfam" id="PF00623">
    <property type="entry name" value="RNA_pol_Rpb1_2"/>
    <property type="match status" value="1"/>
</dbReference>
<dbReference type="InterPro" id="IPR007066">
    <property type="entry name" value="RNA_pol_Rpb1_3"/>
</dbReference>
<evidence type="ECO:0000256" key="2">
    <source>
        <dbReference type="ARBA" id="ARBA00022478"/>
    </source>
</evidence>
<dbReference type="Pfam" id="PF04997">
    <property type="entry name" value="RNA_pol_Rpb1_1"/>
    <property type="match status" value="1"/>
</dbReference>
<dbReference type="GO" id="GO:0003899">
    <property type="term" value="F:DNA-directed RNA polymerase activity"/>
    <property type="evidence" value="ECO:0007669"/>
    <property type="project" value="UniProtKB-EC"/>
</dbReference>
<dbReference type="InterPro" id="IPR045867">
    <property type="entry name" value="DNA-dir_RpoC_beta_prime"/>
</dbReference>
<dbReference type="Gene3D" id="6.10.250.2940">
    <property type="match status" value="1"/>
</dbReference>
<dbReference type="InterPro" id="IPR000722">
    <property type="entry name" value="RNA_pol_asu"/>
</dbReference>
<keyword evidence="2 13" id="KW-0240">DNA-directed RNA polymerase</keyword>
<evidence type="ECO:0000256" key="1">
    <source>
        <dbReference type="ARBA" id="ARBA00006460"/>
    </source>
</evidence>
<keyword evidence="3" id="KW-0963">Cytoplasm</keyword>
<evidence type="ECO:0000256" key="13">
    <source>
        <dbReference type="RuleBase" id="RU004279"/>
    </source>
</evidence>
<dbReference type="GO" id="GO:0008270">
    <property type="term" value="F:zinc ion binding"/>
    <property type="evidence" value="ECO:0007669"/>
    <property type="project" value="InterPro"/>
</dbReference>
<dbReference type="Gene3D" id="4.10.860.120">
    <property type="entry name" value="RNA polymerase II, clamp domain"/>
    <property type="match status" value="2"/>
</dbReference>
<gene>
    <name evidence="15" type="ORF">J4415_01815</name>
</gene>
<reference evidence="15" key="2">
    <citation type="submission" date="2021-05" db="EMBL/GenBank/DDBJ databases">
        <title>Protein family content uncovers lineage relationships and bacterial pathway maintenance mechanisms in DPANN archaea.</title>
        <authorList>
            <person name="Castelle C.J."/>
            <person name="Meheust R."/>
            <person name="Jaffe A.L."/>
            <person name="Seitz K."/>
            <person name="Gong X."/>
            <person name="Baker B.J."/>
            <person name="Banfield J.F."/>
        </authorList>
    </citation>
    <scope>NUCLEOTIDE SEQUENCE</scope>
    <source>
        <strain evidence="15">RIFCSPHIGHO2_01_FULL_AR10_44_11</strain>
    </source>
</reference>
<dbReference type="InterPro" id="IPR042102">
    <property type="entry name" value="RNA_pol_Rpb1_3_sf"/>
</dbReference>
<keyword evidence="5 13" id="KW-0548">Nucleotidyltransferase</keyword>
<evidence type="ECO:0000256" key="5">
    <source>
        <dbReference type="ARBA" id="ARBA00022695"/>
    </source>
</evidence>
<dbReference type="EMBL" id="JAGVWD010000023">
    <property type="protein sequence ID" value="MBS3057341.1"/>
    <property type="molecule type" value="Genomic_DNA"/>
</dbReference>
<comment type="caution">
    <text evidence="15">The sequence shown here is derived from an EMBL/GenBank/DDBJ whole genome shotgun (WGS) entry which is preliminary data.</text>
</comment>
<dbReference type="InterPro" id="IPR007083">
    <property type="entry name" value="RNA_pol_Rpb1_4"/>
</dbReference>
<evidence type="ECO:0000256" key="6">
    <source>
        <dbReference type="ARBA" id="ARBA00022723"/>
    </source>
</evidence>
<reference evidence="15" key="1">
    <citation type="submission" date="2021-03" db="EMBL/GenBank/DDBJ databases">
        <authorList>
            <person name="Jaffe A."/>
        </authorList>
    </citation>
    <scope>NUCLEOTIDE SEQUENCE</scope>
    <source>
        <strain evidence="15">RIFCSPHIGHO2_01_FULL_AR10_44_11</strain>
    </source>
</reference>
<organism evidence="15 16">
    <name type="scientific">Candidatus Iainarchaeum sp</name>
    <dbReference type="NCBI Taxonomy" id="3101447"/>
    <lineage>
        <taxon>Archaea</taxon>
        <taxon>Candidatus Iainarchaeota</taxon>
        <taxon>Candidatus Iainarchaeia</taxon>
        <taxon>Candidatus Iainarchaeales</taxon>
        <taxon>Candidatus Iainarchaeaceae</taxon>
        <taxon>Candidatus Iainarchaeum</taxon>
    </lineage>
</organism>
<evidence type="ECO:0000313" key="16">
    <source>
        <dbReference type="Proteomes" id="UP000677687"/>
    </source>
</evidence>
<dbReference type="Proteomes" id="UP000677687">
    <property type="component" value="Unassembled WGS sequence"/>
</dbReference>
<keyword evidence="4 13" id="KW-0808">Transferase</keyword>
<evidence type="ECO:0000256" key="3">
    <source>
        <dbReference type="ARBA" id="ARBA00022490"/>
    </source>
</evidence>
<dbReference type="PANTHER" id="PTHR19376:SF32">
    <property type="entry name" value="DNA-DIRECTED RNA POLYMERASE III SUBUNIT RPC1"/>
    <property type="match status" value="1"/>
</dbReference>
<keyword evidence="9" id="KW-0238">DNA-binding</keyword>
<feature type="domain" description="RNA polymerase N-terminal" evidence="14">
    <location>
        <begin position="194"/>
        <end position="494"/>
    </location>
</feature>
<dbReference type="Pfam" id="PF05000">
    <property type="entry name" value="RNA_pol_Rpb1_4"/>
    <property type="match status" value="1"/>
</dbReference>
<dbReference type="GO" id="GO:0000428">
    <property type="term" value="C:DNA-directed RNA polymerase complex"/>
    <property type="evidence" value="ECO:0007669"/>
    <property type="project" value="UniProtKB-KW"/>
</dbReference>
<evidence type="ECO:0000256" key="8">
    <source>
        <dbReference type="ARBA" id="ARBA00022842"/>
    </source>
</evidence>
<evidence type="ECO:0000256" key="12">
    <source>
        <dbReference type="ARBA" id="ARBA00053389"/>
    </source>
</evidence>
<protein>
    <recommendedName>
        <fullName evidence="13">DNA-directed RNA polymerase subunit</fullName>
        <ecNumber evidence="13">2.7.7.6</ecNumber>
    </recommendedName>
</protein>
<dbReference type="GO" id="GO:0003677">
    <property type="term" value="F:DNA binding"/>
    <property type="evidence" value="ECO:0007669"/>
    <property type="project" value="UniProtKB-KW"/>
</dbReference>
<dbReference type="AlphaFoldDB" id="A0A8T4KSK6"/>
<evidence type="ECO:0000256" key="7">
    <source>
        <dbReference type="ARBA" id="ARBA00022833"/>
    </source>
</evidence>
<keyword evidence="7" id="KW-0862">Zinc</keyword>
<dbReference type="Pfam" id="PF04998">
    <property type="entry name" value="RNA_pol_Rpb1_5"/>
    <property type="match status" value="1"/>
</dbReference>
<comment type="similarity">
    <text evidence="1 13">Belongs to the RNA polymerase beta' chain family.</text>
</comment>
<dbReference type="InterPro" id="IPR007080">
    <property type="entry name" value="RNA_pol_Rpb1_1"/>
</dbReference>
<dbReference type="Pfam" id="PF04983">
    <property type="entry name" value="RNA_pol_Rpb1_3"/>
    <property type="match status" value="1"/>
</dbReference>
<dbReference type="Gene3D" id="3.30.1490.180">
    <property type="entry name" value="RNA polymerase ii"/>
    <property type="match status" value="1"/>
</dbReference>
<evidence type="ECO:0000259" key="14">
    <source>
        <dbReference type="SMART" id="SM00663"/>
    </source>
</evidence>
<name>A0A8T4KSK6_9ARCH</name>
<dbReference type="Gene3D" id="2.40.40.20">
    <property type="match status" value="1"/>
</dbReference>
<dbReference type="SMART" id="SM00663">
    <property type="entry name" value="RPOLA_N"/>
    <property type="match status" value="1"/>
</dbReference>